<reference evidence="2 3" key="1">
    <citation type="submission" date="2017-01" db="EMBL/GenBank/DDBJ databases">
        <title>The cable genome- insights into the physiology and evolution of filamentous bacteria capable of sulfide oxidation via long distance electron transfer.</title>
        <authorList>
            <person name="Schreiber L."/>
            <person name="Bjerg J.T."/>
            <person name="Boggild A."/>
            <person name="Van De Vossenberg J."/>
            <person name="Meysman F."/>
            <person name="Nielsen L.P."/>
            <person name="Schramm A."/>
            <person name="Kjeldsen K.U."/>
        </authorList>
    </citation>
    <scope>NUCLEOTIDE SEQUENCE [LARGE SCALE GENOMIC DNA]</scope>
    <source>
        <strain evidence="2">MCF</strain>
    </source>
</reference>
<dbReference type="Pfam" id="PF12837">
    <property type="entry name" value="Fer4_6"/>
    <property type="match status" value="1"/>
</dbReference>
<dbReference type="Proteomes" id="UP000287853">
    <property type="component" value="Unassembled WGS sequence"/>
</dbReference>
<feature type="domain" description="4Fe-4S ferredoxin-type" evidence="1">
    <location>
        <begin position="30"/>
        <end position="60"/>
    </location>
</feature>
<gene>
    <name evidence="2" type="ORF">H206_01802</name>
</gene>
<comment type="caution">
    <text evidence="2">The sequence shown here is derived from an EMBL/GenBank/DDBJ whole genome shotgun (WGS) entry which is preliminary data.</text>
</comment>
<sequence>MKTIAVRDLTKCTKDCLCLYVCPTGATDTEDGKIDTDKCIDDCRQCVDACPSGAMSLVSEEVPKIYPPQHYRENAVRQKMYKLADSKLRQEQIAKALHEESTDENEKTFLKGIAKSNRLMAEDLMREGGYLLPQSNNVKALLSYLQESDFPEAEQDTLKKLLRHTTGKLLGLL</sequence>
<dbReference type="PROSITE" id="PS51379">
    <property type="entry name" value="4FE4S_FER_2"/>
    <property type="match status" value="1"/>
</dbReference>
<name>A0A3S3UC85_9BACT</name>
<evidence type="ECO:0000313" key="3">
    <source>
        <dbReference type="Proteomes" id="UP000287853"/>
    </source>
</evidence>
<dbReference type="InterPro" id="IPR017896">
    <property type="entry name" value="4Fe4S_Fe-S-bd"/>
</dbReference>
<evidence type="ECO:0000259" key="1">
    <source>
        <dbReference type="PROSITE" id="PS51379"/>
    </source>
</evidence>
<dbReference type="Gene3D" id="3.30.70.20">
    <property type="match status" value="1"/>
</dbReference>
<dbReference type="AlphaFoldDB" id="A0A3S3UC85"/>
<organism evidence="2 3">
    <name type="scientific">Candidatus Electrothrix aarhusensis</name>
    <dbReference type="NCBI Taxonomy" id="1859131"/>
    <lineage>
        <taxon>Bacteria</taxon>
        <taxon>Pseudomonadati</taxon>
        <taxon>Thermodesulfobacteriota</taxon>
        <taxon>Desulfobulbia</taxon>
        <taxon>Desulfobulbales</taxon>
        <taxon>Desulfobulbaceae</taxon>
        <taxon>Candidatus Electrothrix</taxon>
    </lineage>
</organism>
<dbReference type="SUPFAM" id="SSF54862">
    <property type="entry name" value="4Fe-4S ferredoxins"/>
    <property type="match status" value="1"/>
</dbReference>
<dbReference type="EMBL" id="MTKO01000052">
    <property type="protein sequence ID" value="RWX46791.1"/>
    <property type="molecule type" value="Genomic_DNA"/>
</dbReference>
<keyword evidence="3" id="KW-1185">Reference proteome</keyword>
<protein>
    <recommendedName>
        <fullName evidence="1">4Fe-4S ferredoxin-type domain-containing protein</fullName>
    </recommendedName>
</protein>
<accession>A0A3S3UC85</accession>
<proteinExistence type="predicted"/>
<evidence type="ECO:0000313" key="2">
    <source>
        <dbReference type="EMBL" id="RWX46791.1"/>
    </source>
</evidence>